<dbReference type="EMBL" id="RJVU01057378">
    <property type="protein sequence ID" value="ROK28252.1"/>
    <property type="molecule type" value="Genomic_DNA"/>
</dbReference>
<proteinExistence type="predicted"/>
<evidence type="ECO:0000313" key="3">
    <source>
        <dbReference type="EMBL" id="ROK28252.1"/>
    </source>
</evidence>
<feature type="region of interest" description="Disordered" evidence="1">
    <location>
        <begin position="142"/>
        <end position="190"/>
    </location>
</feature>
<keyword evidence="2" id="KW-0732">Signal</keyword>
<feature type="signal peptide" evidence="2">
    <location>
        <begin position="1"/>
        <end position="25"/>
    </location>
</feature>
<feature type="compositionally biased region" description="Basic and acidic residues" evidence="1">
    <location>
        <begin position="177"/>
        <end position="190"/>
    </location>
</feature>
<comment type="caution">
    <text evidence="3">The sequence shown here is derived from an EMBL/GenBank/DDBJ whole genome shotgun (WGS) entry which is preliminary data.</text>
</comment>
<evidence type="ECO:0000256" key="2">
    <source>
        <dbReference type="SAM" id="SignalP"/>
    </source>
</evidence>
<keyword evidence="4" id="KW-1185">Reference proteome</keyword>
<evidence type="ECO:0000256" key="1">
    <source>
        <dbReference type="SAM" id="MobiDB-lite"/>
    </source>
</evidence>
<dbReference type="Proteomes" id="UP000281406">
    <property type="component" value="Unassembled WGS sequence"/>
</dbReference>
<accession>A0A3N0XY98</accession>
<gene>
    <name evidence="3" type="ORF">DPX16_6593</name>
</gene>
<feature type="compositionally biased region" description="Pro residues" evidence="1">
    <location>
        <begin position="142"/>
        <end position="151"/>
    </location>
</feature>
<organism evidence="3 4">
    <name type="scientific">Anabarilius grahami</name>
    <name type="common">Kanglang fish</name>
    <name type="synonym">Barilius grahami</name>
    <dbReference type="NCBI Taxonomy" id="495550"/>
    <lineage>
        <taxon>Eukaryota</taxon>
        <taxon>Metazoa</taxon>
        <taxon>Chordata</taxon>
        <taxon>Craniata</taxon>
        <taxon>Vertebrata</taxon>
        <taxon>Euteleostomi</taxon>
        <taxon>Actinopterygii</taxon>
        <taxon>Neopterygii</taxon>
        <taxon>Teleostei</taxon>
        <taxon>Ostariophysi</taxon>
        <taxon>Cypriniformes</taxon>
        <taxon>Xenocyprididae</taxon>
        <taxon>Xenocypridinae</taxon>
        <taxon>Xenocypridinae incertae sedis</taxon>
        <taxon>Anabarilius</taxon>
    </lineage>
</organism>
<evidence type="ECO:0000313" key="4">
    <source>
        <dbReference type="Proteomes" id="UP000281406"/>
    </source>
</evidence>
<protein>
    <submittedName>
        <fullName evidence="3">Uncharacterized protein</fullName>
    </submittedName>
</protein>
<sequence>MESVITVSLWWCLCIFLLIVPQIRPSTRPSPVGSAETDLPWRRQREKAYEDCSAPCGLRHVDRHLCAGLEATGRFLGTKSCSGVGGWAGVQISKPKHIAVERKQEDEGAQNRTIVSANLTVCLCSLVPLTWGACFLKARPPSPQCSPPSDPWQPDKLSDRLLPNMRGLSSSEGANKGQRDREAGAASTWRERMNFRAQDVPLVMYNSRGTVGNRRSWKEGGSLGQSHTH</sequence>
<name>A0A3N0XY98_ANAGA</name>
<feature type="chain" id="PRO_5018316894" evidence="2">
    <location>
        <begin position="26"/>
        <end position="229"/>
    </location>
</feature>
<dbReference type="AlphaFoldDB" id="A0A3N0XY98"/>
<reference evidence="3 4" key="1">
    <citation type="submission" date="2018-10" db="EMBL/GenBank/DDBJ databases">
        <title>Genome assembly for a Yunnan-Guizhou Plateau 3E fish, Anabarilius grahami (Regan), and its evolutionary and genetic applications.</title>
        <authorList>
            <person name="Jiang W."/>
        </authorList>
    </citation>
    <scope>NUCLEOTIDE SEQUENCE [LARGE SCALE GENOMIC DNA]</scope>
    <source>
        <strain evidence="3">AG-KIZ</strain>
        <tissue evidence="3">Muscle</tissue>
    </source>
</reference>